<dbReference type="OrthoDB" id="7352992at2"/>
<protein>
    <submittedName>
        <fullName evidence="1">PAS domain-containing protein</fullName>
    </submittedName>
</protein>
<proteinExistence type="predicted"/>
<evidence type="ECO:0000313" key="2">
    <source>
        <dbReference type="Proteomes" id="UP000315252"/>
    </source>
</evidence>
<dbReference type="EMBL" id="VHSH01000003">
    <property type="protein sequence ID" value="TQV80889.1"/>
    <property type="molecule type" value="Genomic_DNA"/>
</dbReference>
<sequence length="207" mass="23390">MTQSHAISSCYVEPEVLSHGGYQITDDGTEAGTETSWCLLSDSYERETNAAPPALRPQFVRIYRYLQSVAPPGHLPGRQHIDPLDFHELLTYVNLVNVEQEDGQARFRFRLVGTTQTIMAKRDISGLLVEDAVLPYFAARILGNLRRVLETGTPLYDRFSMPHPNREFIDSERVYYPLAGNGETIDMIFILNGYYGASGLDPFDKKK</sequence>
<organism evidence="1 2">
    <name type="scientific">Denitrobaculum tricleocarpae</name>
    <dbReference type="NCBI Taxonomy" id="2591009"/>
    <lineage>
        <taxon>Bacteria</taxon>
        <taxon>Pseudomonadati</taxon>
        <taxon>Pseudomonadota</taxon>
        <taxon>Alphaproteobacteria</taxon>
        <taxon>Rhodospirillales</taxon>
        <taxon>Rhodospirillaceae</taxon>
        <taxon>Denitrobaculum</taxon>
    </lineage>
</organism>
<dbReference type="AlphaFoldDB" id="A0A545TUK5"/>
<dbReference type="Pfam" id="PF07310">
    <property type="entry name" value="PAS_5"/>
    <property type="match status" value="1"/>
</dbReference>
<dbReference type="InterPro" id="IPR009922">
    <property type="entry name" value="DUF1457"/>
</dbReference>
<reference evidence="1 2" key="1">
    <citation type="submission" date="2019-06" db="EMBL/GenBank/DDBJ databases">
        <title>Whole genome sequence for Rhodospirillaceae sp. R148.</title>
        <authorList>
            <person name="Wang G."/>
        </authorList>
    </citation>
    <scope>NUCLEOTIDE SEQUENCE [LARGE SCALE GENOMIC DNA]</scope>
    <source>
        <strain evidence="1 2">R148</strain>
    </source>
</reference>
<accession>A0A545TUK5</accession>
<evidence type="ECO:0000313" key="1">
    <source>
        <dbReference type="EMBL" id="TQV80889.1"/>
    </source>
</evidence>
<dbReference type="RefSeq" id="WP_142896603.1">
    <property type="nucleotide sequence ID" value="NZ_ML660054.1"/>
</dbReference>
<dbReference type="Proteomes" id="UP000315252">
    <property type="component" value="Unassembled WGS sequence"/>
</dbReference>
<gene>
    <name evidence="1" type="ORF">FKG95_12135</name>
</gene>
<name>A0A545TUK5_9PROT</name>
<comment type="caution">
    <text evidence="1">The sequence shown here is derived from an EMBL/GenBank/DDBJ whole genome shotgun (WGS) entry which is preliminary data.</text>
</comment>
<keyword evidence="2" id="KW-1185">Reference proteome</keyword>